<organism evidence="2 3">
    <name type="scientific">Methanosphaera stadtmanae</name>
    <dbReference type="NCBI Taxonomy" id="2317"/>
    <lineage>
        <taxon>Archaea</taxon>
        <taxon>Methanobacteriati</taxon>
        <taxon>Methanobacteriota</taxon>
        <taxon>Methanomada group</taxon>
        <taxon>Methanobacteria</taxon>
        <taxon>Methanobacteriales</taxon>
        <taxon>Methanobacteriaceae</taxon>
        <taxon>Methanosphaera</taxon>
    </lineage>
</organism>
<dbReference type="Gene3D" id="3.40.830.10">
    <property type="entry name" value="LigB-like"/>
    <property type="match status" value="1"/>
</dbReference>
<dbReference type="PANTHER" id="PTHR11060">
    <property type="entry name" value="PROTEIN MEMO1"/>
    <property type="match status" value="1"/>
</dbReference>
<accession>A0A328Q980</accession>
<dbReference type="Proteomes" id="UP000248557">
    <property type="component" value="Unassembled WGS sequence"/>
</dbReference>
<evidence type="ECO:0000313" key="2">
    <source>
        <dbReference type="EMBL" id="RAP03038.1"/>
    </source>
</evidence>
<dbReference type="AlphaFoldDB" id="A0A328Q980"/>
<dbReference type="RefSeq" id="WP_112149553.1">
    <property type="nucleotide sequence ID" value="NZ_NGJK01000053.1"/>
</dbReference>
<dbReference type="NCBIfam" id="NF001987">
    <property type="entry name" value="PRK00782.1"/>
    <property type="match status" value="1"/>
</dbReference>
<reference evidence="2 3" key="1">
    <citation type="submission" date="2017-05" db="EMBL/GenBank/DDBJ databases">
        <title>Host range expansion of the Methanosphaera genus to humans and monogastric animals involves recent and extensive reduction in genome content.</title>
        <authorList>
            <person name="Hoedt E.C."/>
            <person name="Volmer J.G."/>
            <person name="Parks D.H."/>
            <person name="Rosewarne C.P."/>
            <person name="Denman S.E."/>
            <person name="Mcsweeney C.S."/>
            <person name="O Cuiv P."/>
            <person name="Hugenholtz P."/>
            <person name="Tyson G.W."/>
            <person name="Morrison M."/>
        </authorList>
    </citation>
    <scope>NUCLEOTIDE SEQUENCE [LARGE SCALE GENOMIC DNA]</scope>
    <source>
        <strain evidence="2 3">PA5</strain>
    </source>
</reference>
<dbReference type="Pfam" id="PF01875">
    <property type="entry name" value="Memo"/>
    <property type="match status" value="1"/>
</dbReference>
<dbReference type="CDD" id="cd07361">
    <property type="entry name" value="MEMO_like"/>
    <property type="match status" value="1"/>
</dbReference>
<sequence>PATGKPHNFIKKKVITLNKKKMEVKNIMIRKPSVAGLFYESNKSLLEENIKNIFNKTGQNIPTTPSNTYKTKAAIVPHAGYIYSGKTASYAYGDIARSGICDTVVIIGPNHTGYGDDISLTTSNTWQTPIGDVCVDSEFNNELEKINSNITFSPEAHIKEHSIEVELPFLQYISNIQKKSFKIVPIVITRQQKNFCVELAHSIYDVSKKLNRNIMVVASTDLTHYENATSAKNKDEKILKSIEDMDIDSLLNNINKYNITMCGYGPTITAIIYSKLVNANRSIILNYSNSGEVYNDYESVVGYASAVIKK</sequence>
<dbReference type="HAMAP" id="MF_00055">
    <property type="entry name" value="MEMO1"/>
    <property type="match status" value="1"/>
</dbReference>
<proteinExistence type="inferred from homology"/>
<dbReference type="NCBIfam" id="TIGR04336">
    <property type="entry name" value="AmmeMemoSam_B"/>
    <property type="match status" value="1"/>
</dbReference>
<protein>
    <submittedName>
        <fullName evidence="2">AmmeMemoRadiSam system protein B</fullName>
    </submittedName>
</protein>
<comment type="caution">
    <text evidence="2">The sequence shown here is derived from an EMBL/GenBank/DDBJ whole genome shotgun (WGS) entry which is preliminary data.</text>
</comment>
<feature type="non-terminal residue" evidence="2">
    <location>
        <position position="1"/>
    </location>
</feature>
<dbReference type="PANTHER" id="PTHR11060:SF0">
    <property type="entry name" value="PROTEIN MEMO1"/>
    <property type="match status" value="1"/>
</dbReference>
<dbReference type="EMBL" id="NGJK01000053">
    <property type="protein sequence ID" value="RAP03038.1"/>
    <property type="molecule type" value="Genomic_DNA"/>
</dbReference>
<evidence type="ECO:0000313" key="3">
    <source>
        <dbReference type="Proteomes" id="UP000248557"/>
    </source>
</evidence>
<dbReference type="InterPro" id="IPR002737">
    <property type="entry name" value="MEMO1_fam"/>
</dbReference>
<evidence type="ECO:0000256" key="1">
    <source>
        <dbReference type="ARBA" id="ARBA00006315"/>
    </source>
</evidence>
<gene>
    <name evidence="2" type="ORF">CA615_04295</name>
</gene>
<comment type="similarity">
    <text evidence="1">Belongs to the MEMO1 family.</text>
</comment>
<name>A0A328Q980_9EURY</name>